<evidence type="ECO:0000259" key="6">
    <source>
        <dbReference type="PROSITE" id="PS51481"/>
    </source>
</evidence>
<dbReference type="InterPro" id="IPR004006">
    <property type="entry name" value="DhaK_dom"/>
</dbReference>
<keyword evidence="8" id="KW-1185">Reference proteome</keyword>
<evidence type="ECO:0000313" key="7">
    <source>
        <dbReference type="EMBL" id="GHD02672.1"/>
    </source>
</evidence>
<dbReference type="RefSeq" id="WP_189348846.1">
    <property type="nucleotide sequence ID" value="NZ_BMXK01000003.1"/>
</dbReference>
<dbReference type="InterPro" id="IPR050861">
    <property type="entry name" value="Dihydroxyacetone_Kinase"/>
</dbReference>
<organism evidence="7 8">
    <name type="scientific">Zhihengliuella salsuginis</name>
    <dbReference type="NCBI Taxonomy" id="578222"/>
    <lineage>
        <taxon>Bacteria</taxon>
        <taxon>Bacillati</taxon>
        <taxon>Actinomycetota</taxon>
        <taxon>Actinomycetes</taxon>
        <taxon>Micrococcales</taxon>
        <taxon>Micrococcaceae</taxon>
        <taxon>Zhihengliuella</taxon>
    </lineage>
</organism>
<dbReference type="Proteomes" id="UP000642819">
    <property type="component" value="Unassembled WGS sequence"/>
</dbReference>
<dbReference type="PANTHER" id="PTHR28629:SF4">
    <property type="entry name" value="TRIOKINASE_FMN CYCLASE"/>
    <property type="match status" value="1"/>
</dbReference>
<dbReference type="Gene3D" id="1.25.40.340">
    <property type="match status" value="1"/>
</dbReference>
<evidence type="ECO:0000256" key="4">
    <source>
        <dbReference type="ARBA" id="ARBA00022840"/>
    </source>
</evidence>
<keyword evidence="2" id="KW-0547">Nucleotide-binding</keyword>
<proteinExistence type="predicted"/>
<keyword evidence="4" id="KW-0067">ATP-binding</keyword>
<dbReference type="PROSITE" id="PS51481">
    <property type="entry name" value="DHAK"/>
    <property type="match status" value="1"/>
</dbReference>
<feature type="domain" description="DhaL" evidence="5">
    <location>
        <begin position="368"/>
        <end position="555"/>
    </location>
</feature>
<comment type="caution">
    <text evidence="7">The sequence shown here is derived from an EMBL/GenBank/DDBJ whole genome shotgun (WGS) entry which is preliminary data.</text>
</comment>
<evidence type="ECO:0000256" key="1">
    <source>
        <dbReference type="ARBA" id="ARBA00022679"/>
    </source>
</evidence>
<dbReference type="SMART" id="SM01120">
    <property type="entry name" value="Dak2"/>
    <property type="match status" value="1"/>
</dbReference>
<feature type="domain" description="DhaK" evidence="6">
    <location>
        <begin position="6"/>
        <end position="326"/>
    </location>
</feature>
<evidence type="ECO:0000259" key="5">
    <source>
        <dbReference type="PROSITE" id="PS51480"/>
    </source>
</evidence>
<reference evidence="8" key="1">
    <citation type="journal article" date="2019" name="Int. J. Syst. Evol. Microbiol.">
        <title>The Global Catalogue of Microorganisms (GCM) 10K type strain sequencing project: providing services to taxonomists for standard genome sequencing and annotation.</title>
        <authorList>
            <consortium name="The Broad Institute Genomics Platform"/>
            <consortium name="The Broad Institute Genome Sequencing Center for Infectious Disease"/>
            <person name="Wu L."/>
            <person name="Ma J."/>
        </authorList>
    </citation>
    <scope>NUCLEOTIDE SEQUENCE [LARGE SCALE GENOMIC DNA]</scope>
    <source>
        <strain evidence="8">KCTC 19466</strain>
    </source>
</reference>
<dbReference type="SUPFAM" id="SSF101473">
    <property type="entry name" value="DhaL-like"/>
    <property type="match status" value="1"/>
</dbReference>
<dbReference type="GO" id="GO:0016301">
    <property type="term" value="F:kinase activity"/>
    <property type="evidence" value="ECO:0007669"/>
    <property type="project" value="UniProtKB-KW"/>
</dbReference>
<sequence length="558" mass="57430">MSLPFLSATPIETALRGFAAAQPNLVAVNEDPLFATSVRRCTRRQVGLVSGGGSGHEPLHAGFLGVGMLDAAVPGAVFASPHNTQIHAASRAVAGPGGVLHIVKNYTGDVINFAIAAERLAAEGVEVATVLVDDDVATDADDTATGRRGTGATVVVEKILGAAADAGLSLDELAALGADVVEHSRSVAVAARAQTDFHTGDDAFELDPGHLEYGVGIHGERAAASIERPGFESLVAKMVDEVLEQVPGDGGLLLFVNGLGATTQLELLNVYAAASDRLSRAGEAVDARLVGNYVAALDMTGFSITLTRLRPEWLPYWEGPSITPSFPAGLADSGAAPEALVRQPVPDAEPSQTLPAATADPADQARHKLQDDVVRRFAELVEENYEELTRLDRVAGDGDFGDNLRGGLREALQLMNHGYSGLAAAERAFLDGVGGTSGPLLGLLFKWLDHAHRHQGAGDDAAAAWARGTAEGCAAIQRVGGAEPGDRTIVDVLAPAAKALQSGFAEGARAADEAARATAELEAKRGRATYVAGRGAGEPDAGAAGVALLFQAAAEVQA</sequence>
<keyword evidence="3 7" id="KW-0418">Kinase</keyword>
<dbReference type="PANTHER" id="PTHR28629">
    <property type="entry name" value="TRIOKINASE/FMN CYCLASE"/>
    <property type="match status" value="1"/>
</dbReference>
<dbReference type="SUPFAM" id="SSF82549">
    <property type="entry name" value="DAK1/DegV-like"/>
    <property type="match status" value="1"/>
</dbReference>
<evidence type="ECO:0000256" key="2">
    <source>
        <dbReference type="ARBA" id="ARBA00022741"/>
    </source>
</evidence>
<dbReference type="InterPro" id="IPR004007">
    <property type="entry name" value="DhaL_dom"/>
</dbReference>
<dbReference type="Pfam" id="PF02733">
    <property type="entry name" value="Dak1"/>
    <property type="match status" value="1"/>
</dbReference>
<dbReference type="PROSITE" id="PS51480">
    <property type="entry name" value="DHAL"/>
    <property type="match status" value="1"/>
</dbReference>
<dbReference type="InterPro" id="IPR036117">
    <property type="entry name" value="DhaL_dom_sf"/>
</dbReference>
<protein>
    <submittedName>
        <fullName evidence="7">Dihydroxyacetone kinase family protein</fullName>
    </submittedName>
</protein>
<accession>A0ABQ3GE04</accession>
<evidence type="ECO:0000256" key="3">
    <source>
        <dbReference type="ARBA" id="ARBA00022777"/>
    </source>
</evidence>
<keyword evidence="1" id="KW-0808">Transferase</keyword>
<name>A0ABQ3GE04_9MICC</name>
<dbReference type="Gene3D" id="3.30.1180.20">
    <property type="entry name" value="Dihydroxyacetone kinase, domain 2"/>
    <property type="match status" value="1"/>
</dbReference>
<dbReference type="EMBL" id="BMXK01000003">
    <property type="protein sequence ID" value="GHD02672.1"/>
    <property type="molecule type" value="Genomic_DNA"/>
</dbReference>
<evidence type="ECO:0000313" key="8">
    <source>
        <dbReference type="Proteomes" id="UP000642819"/>
    </source>
</evidence>
<gene>
    <name evidence="7" type="ORF">GCM10008096_08060</name>
</gene>
<dbReference type="Pfam" id="PF02734">
    <property type="entry name" value="Dak2"/>
    <property type="match status" value="1"/>
</dbReference>
<dbReference type="Gene3D" id="3.40.50.10440">
    <property type="entry name" value="Dihydroxyacetone kinase, domain 1"/>
    <property type="match status" value="1"/>
</dbReference>